<evidence type="ECO:0000256" key="5">
    <source>
        <dbReference type="ARBA" id="ARBA00022771"/>
    </source>
</evidence>
<dbReference type="KEGG" id="tet:TTHERM_00554380"/>
<dbReference type="InterPro" id="IPR001841">
    <property type="entry name" value="Znf_RING"/>
</dbReference>
<protein>
    <recommendedName>
        <fullName evidence="2">RING-type E3 ubiquitin transferase</fullName>
        <ecNumber evidence="2">2.3.2.27</ecNumber>
    </recommendedName>
</protein>
<dbReference type="Pfam" id="PF13639">
    <property type="entry name" value="zf-RING_2"/>
    <property type="match status" value="1"/>
</dbReference>
<evidence type="ECO:0000313" key="13">
    <source>
        <dbReference type="Proteomes" id="UP000009168"/>
    </source>
</evidence>
<dbReference type="PANTHER" id="PTHR22937">
    <property type="entry name" value="E3 UBIQUITIN-PROTEIN LIGASE RNF165"/>
    <property type="match status" value="1"/>
</dbReference>
<dbReference type="Proteomes" id="UP000009168">
    <property type="component" value="Unassembled WGS sequence"/>
</dbReference>
<evidence type="ECO:0000256" key="9">
    <source>
        <dbReference type="SAM" id="MobiDB-lite"/>
    </source>
</evidence>
<feature type="transmembrane region" description="Helical" evidence="10">
    <location>
        <begin position="342"/>
        <end position="369"/>
    </location>
</feature>
<dbReference type="GO" id="GO:0008270">
    <property type="term" value="F:zinc ion binding"/>
    <property type="evidence" value="ECO:0007669"/>
    <property type="project" value="UniProtKB-KW"/>
</dbReference>
<feature type="compositionally biased region" description="Low complexity" evidence="9">
    <location>
        <begin position="530"/>
        <end position="562"/>
    </location>
</feature>
<keyword evidence="13" id="KW-1185">Reference proteome</keyword>
<feature type="transmembrane region" description="Helical" evidence="10">
    <location>
        <begin position="170"/>
        <end position="190"/>
    </location>
</feature>
<feature type="transmembrane region" description="Helical" evidence="10">
    <location>
        <begin position="202"/>
        <end position="221"/>
    </location>
</feature>
<dbReference type="AlphaFoldDB" id="Q22UI7"/>
<keyword evidence="3" id="KW-0808">Transferase</keyword>
<evidence type="ECO:0000256" key="2">
    <source>
        <dbReference type="ARBA" id="ARBA00012483"/>
    </source>
</evidence>
<dbReference type="InterPro" id="IPR013083">
    <property type="entry name" value="Znf_RING/FYVE/PHD"/>
</dbReference>
<keyword evidence="4" id="KW-0479">Metal-binding</keyword>
<keyword evidence="5 8" id="KW-0863">Zinc-finger</keyword>
<sequence length="753" mass="87662">MINQQVRQSSQRAFIIQISPRDGSHFNPLSIPVPVTYNLSMANLPTSLDIENHGGNNNNSNNNRDGNVFLIQFQGNNTNYRHGLQFVHNQIRNNLEFYRNQSRQITINQQTFLVKPYYERDMFQDQSNNIILQQLQDNHGVYINQLQFASLLSLGQQINDKINTDISTQIFFMMIQTLCMIPSICYFSLANNLFSHNIASDIYVLLIMISNLLIIINRYFLYVKLKLVYNEIDFENYKTPQVILFLIHLRDQIGLKSINTLTRQQIQDSIQKSFNSYIVLSLNILNIIQYALLFFSIYFYILSDQYSDKIRNESSIAAILVMSYTSLIISFLYTAIYAFTVFTIGITLACFGIICFVGYIIYQIFYYFFFVINKIATKICGVTDYFDNNNQIAPTSIHSNYQFYAEAYVKRNTKQIIYSSEKCKDSLCSICLEEYVEGKTQLKQMICCKSSFHIPCIVNWSLEKKTCPNCRSEDVFAKKQKRRAQYFSNLINNNQQSIQQNPSSNGFQINQQQPQPQLQVEENLQQIQPNEQQQTQTLQQRQVQQPQQQQQSARQQQQNNNQEIREGNSSQNRNDLAIQGSQQLNNSTQTIQLSRIENPQCNQLGQQQQIESLKSIQVTQIQAQELRNIQPYSQIEIDDNHILHNHRKSDQNFITLINLGRVEKQDSHSIEEIKHQDELQKFDSYNSIKIEDQQDKKTKIKSKNDANSQAFIQISNQEIGSKTQFMNQQIDQQRNGQNKLSSLDCLDNQSNNE</sequence>
<keyword evidence="10" id="KW-1133">Transmembrane helix</keyword>
<dbReference type="GeneID" id="7840673"/>
<feature type="domain" description="RING-type" evidence="11">
    <location>
        <begin position="428"/>
        <end position="471"/>
    </location>
</feature>
<proteinExistence type="predicted"/>
<dbReference type="PANTHER" id="PTHR22937:SF65">
    <property type="entry name" value="E3 UBIQUITIN-PROTEIN LIGASE ARK2C"/>
    <property type="match status" value="1"/>
</dbReference>
<dbReference type="Gene3D" id="3.30.40.10">
    <property type="entry name" value="Zinc/RING finger domain, C3HC4 (zinc finger)"/>
    <property type="match status" value="1"/>
</dbReference>
<dbReference type="RefSeq" id="XP_001009228.1">
    <property type="nucleotide sequence ID" value="XM_001009228.1"/>
</dbReference>
<evidence type="ECO:0000256" key="1">
    <source>
        <dbReference type="ARBA" id="ARBA00000900"/>
    </source>
</evidence>
<organism evidence="12 13">
    <name type="scientific">Tetrahymena thermophila (strain SB210)</name>
    <dbReference type="NCBI Taxonomy" id="312017"/>
    <lineage>
        <taxon>Eukaryota</taxon>
        <taxon>Sar</taxon>
        <taxon>Alveolata</taxon>
        <taxon>Ciliophora</taxon>
        <taxon>Intramacronucleata</taxon>
        <taxon>Oligohymenophorea</taxon>
        <taxon>Hymenostomatida</taxon>
        <taxon>Tetrahymenina</taxon>
        <taxon>Tetrahymenidae</taxon>
        <taxon>Tetrahymena</taxon>
    </lineage>
</organism>
<reference evidence="13" key="1">
    <citation type="journal article" date="2006" name="PLoS Biol.">
        <title>Macronuclear genome sequence of the ciliate Tetrahymena thermophila, a model eukaryote.</title>
        <authorList>
            <person name="Eisen J.A."/>
            <person name="Coyne R.S."/>
            <person name="Wu M."/>
            <person name="Wu D."/>
            <person name="Thiagarajan M."/>
            <person name="Wortman J.R."/>
            <person name="Badger J.H."/>
            <person name="Ren Q."/>
            <person name="Amedeo P."/>
            <person name="Jones K.M."/>
            <person name="Tallon L.J."/>
            <person name="Delcher A.L."/>
            <person name="Salzberg S.L."/>
            <person name="Silva J.C."/>
            <person name="Haas B.J."/>
            <person name="Majoros W.H."/>
            <person name="Farzad M."/>
            <person name="Carlton J.M."/>
            <person name="Smith R.K. Jr."/>
            <person name="Garg J."/>
            <person name="Pearlman R.E."/>
            <person name="Karrer K.M."/>
            <person name="Sun L."/>
            <person name="Manning G."/>
            <person name="Elde N.C."/>
            <person name="Turkewitz A.P."/>
            <person name="Asai D.J."/>
            <person name="Wilkes D.E."/>
            <person name="Wang Y."/>
            <person name="Cai H."/>
            <person name="Collins K."/>
            <person name="Stewart B.A."/>
            <person name="Lee S.R."/>
            <person name="Wilamowska K."/>
            <person name="Weinberg Z."/>
            <person name="Ruzzo W.L."/>
            <person name="Wloga D."/>
            <person name="Gaertig J."/>
            <person name="Frankel J."/>
            <person name="Tsao C.-C."/>
            <person name="Gorovsky M.A."/>
            <person name="Keeling P.J."/>
            <person name="Waller R.F."/>
            <person name="Patron N.J."/>
            <person name="Cherry J.M."/>
            <person name="Stover N.A."/>
            <person name="Krieger C.J."/>
            <person name="del Toro C."/>
            <person name="Ryder H.F."/>
            <person name="Williamson S.C."/>
            <person name="Barbeau R.A."/>
            <person name="Hamilton E.P."/>
            <person name="Orias E."/>
        </authorList>
    </citation>
    <scope>NUCLEOTIDE SEQUENCE [LARGE SCALE GENOMIC DNA]</scope>
    <source>
        <strain evidence="13">SB210</strain>
    </source>
</reference>
<evidence type="ECO:0000259" key="11">
    <source>
        <dbReference type="PROSITE" id="PS50089"/>
    </source>
</evidence>
<evidence type="ECO:0000256" key="4">
    <source>
        <dbReference type="ARBA" id="ARBA00022723"/>
    </source>
</evidence>
<feature type="transmembrane region" description="Helical" evidence="10">
    <location>
        <begin position="277"/>
        <end position="302"/>
    </location>
</feature>
<dbReference type="PROSITE" id="PS50089">
    <property type="entry name" value="ZF_RING_2"/>
    <property type="match status" value="1"/>
</dbReference>
<dbReference type="EC" id="2.3.2.27" evidence="2"/>
<keyword evidence="10" id="KW-0472">Membrane</keyword>
<keyword evidence="10" id="KW-0812">Transmembrane</keyword>
<evidence type="ECO:0000256" key="3">
    <source>
        <dbReference type="ARBA" id="ARBA00022679"/>
    </source>
</evidence>
<evidence type="ECO:0000256" key="7">
    <source>
        <dbReference type="ARBA" id="ARBA00022833"/>
    </source>
</evidence>
<evidence type="ECO:0000313" key="12">
    <source>
        <dbReference type="EMBL" id="EAR88983.1"/>
    </source>
</evidence>
<dbReference type="OrthoDB" id="8062037at2759"/>
<keyword evidence="6" id="KW-0833">Ubl conjugation pathway</keyword>
<name>Q22UI7_TETTS</name>
<dbReference type="HOGENOM" id="CLU_369862_0_0_1"/>
<gene>
    <name evidence="12" type="ORF">TTHERM_00554380</name>
</gene>
<dbReference type="GO" id="GO:0061630">
    <property type="term" value="F:ubiquitin protein ligase activity"/>
    <property type="evidence" value="ECO:0007669"/>
    <property type="project" value="UniProtKB-EC"/>
</dbReference>
<evidence type="ECO:0000256" key="10">
    <source>
        <dbReference type="SAM" id="Phobius"/>
    </source>
</evidence>
<feature type="transmembrane region" description="Helical" evidence="10">
    <location>
        <begin position="314"/>
        <end position="336"/>
    </location>
</feature>
<keyword evidence="7" id="KW-0862">Zinc</keyword>
<dbReference type="SUPFAM" id="SSF57850">
    <property type="entry name" value="RING/U-box"/>
    <property type="match status" value="1"/>
</dbReference>
<feature type="region of interest" description="Disordered" evidence="9">
    <location>
        <begin position="730"/>
        <end position="753"/>
    </location>
</feature>
<accession>Q22UI7</accession>
<dbReference type="STRING" id="312017.Q22UI7"/>
<feature type="region of interest" description="Disordered" evidence="9">
    <location>
        <begin position="530"/>
        <end position="571"/>
    </location>
</feature>
<feature type="region of interest" description="Disordered" evidence="9">
    <location>
        <begin position="496"/>
        <end position="515"/>
    </location>
</feature>
<comment type="catalytic activity">
    <reaction evidence="1">
        <text>S-ubiquitinyl-[E2 ubiquitin-conjugating enzyme]-L-cysteine + [acceptor protein]-L-lysine = [E2 ubiquitin-conjugating enzyme]-L-cysteine + N(6)-ubiquitinyl-[acceptor protein]-L-lysine.</text>
        <dbReference type="EC" id="2.3.2.27"/>
    </reaction>
</comment>
<evidence type="ECO:0000256" key="8">
    <source>
        <dbReference type="PROSITE-ProRule" id="PRU00175"/>
    </source>
</evidence>
<dbReference type="InParanoid" id="Q22UI7"/>
<dbReference type="InterPro" id="IPR045191">
    <property type="entry name" value="MBR1/2-like"/>
</dbReference>
<dbReference type="EMBL" id="GG662828">
    <property type="protein sequence ID" value="EAR88983.1"/>
    <property type="molecule type" value="Genomic_DNA"/>
</dbReference>
<evidence type="ECO:0000256" key="6">
    <source>
        <dbReference type="ARBA" id="ARBA00022786"/>
    </source>
</evidence>